<evidence type="ECO:0000313" key="1">
    <source>
        <dbReference type="Ensembl" id="ENSCCRP00000123849.1"/>
    </source>
</evidence>
<dbReference type="Ensembl" id="ENSCCRT00000113465.1">
    <property type="protein sequence ID" value="ENSCCRP00000141251.1"/>
    <property type="gene ID" value="ENSCCRG00000064330.1"/>
</dbReference>
<sequence>MPTKALSCKKEAKCKHGPEVPSCPVDQGSFKMDSFKVKVFYGQTSPNMTFLLEITDAMSSGPKRRETFQHVISVVQKQASLMVWGCIGVYGRGSLHVLEGIMNADRYIKVLEQHMLPFRRFLFQGRPCVFQQDNAQPDTAAITTAWLRSRRVRLLN</sequence>
<dbReference type="Ensembl" id="ENSCCRT00000157893.1">
    <property type="protein sequence ID" value="ENSCCRP00000123849.1"/>
    <property type="gene ID" value="ENSCCRG00000064330.1"/>
</dbReference>
<evidence type="ECO:0000313" key="2">
    <source>
        <dbReference type="Proteomes" id="UP001108240"/>
    </source>
</evidence>
<accession>A0A9J7YTL6</accession>
<dbReference type="AlphaFoldDB" id="A0A9J7YTL6"/>
<proteinExistence type="predicted"/>
<organism evidence="1 2">
    <name type="scientific">Cyprinus carpio carpio</name>
    <dbReference type="NCBI Taxonomy" id="630221"/>
    <lineage>
        <taxon>Eukaryota</taxon>
        <taxon>Metazoa</taxon>
        <taxon>Chordata</taxon>
        <taxon>Craniata</taxon>
        <taxon>Vertebrata</taxon>
        <taxon>Euteleostomi</taxon>
        <taxon>Actinopterygii</taxon>
        <taxon>Neopterygii</taxon>
        <taxon>Teleostei</taxon>
        <taxon>Ostariophysi</taxon>
        <taxon>Cypriniformes</taxon>
        <taxon>Cyprinidae</taxon>
        <taxon>Cyprininae</taxon>
        <taxon>Cyprinus</taxon>
    </lineage>
</organism>
<dbReference type="GO" id="GO:0003676">
    <property type="term" value="F:nucleic acid binding"/>
    <property type="evidence" value="ECO:0007669"/>
    <property type="project" value="InterPro"/>
</dbReference>
<dbReference type="Proteomes" id="UP001108240">
    <property type="component" value="Unplaced"/>
</dbReference>
<keyword evidence="2" id="KW-1185">Reference proteome</keyword>
<name>A0A9J7YTL6_CYPCA</name>
<dbReference type="InterPro" id="IPR036397">
    <property type="entry name" value="RNaseH_sf"/>
</dbReference>
<reference evidence="1" key="1">
    <citation type="submission" date="2025-05" db="UniProtKB">
        <authorList>
            <consortium name="Ensembl"/>
        </authorList>
    </citation>
    <scope>IDENTIFICATION</scope>
</reference>
<protein>
    <submittedName>
        <fullName evidence="1">Uncharacterized protein</fullName>
    </submittedName>
</protein>
<dbReference type="GeneTree" id="ENSGT01150000286900"/>
<dbReference type="Gene3D" id="3.30.420.10">
    <property type="entry name" value="Ribonuclease H-like superfamily/Ribonuclease H"/>
    <property type="match status" value="1"/>
</dbReference>